<comment type="caution">
    <text evidence="2">The sequence shown here is derived from an EMBL/GenBank/DDBJ whole genome shotgun (WGS) entry which is preliminary data.</text>
</comment>
<evidence type="ECO:0000313" key="3">
    <source>
        <dbReference type="Proteomes" id="UP001152622"/>
    </source>
</evidence>
<evidence type="ECO:0000313" key="2">
    <source>
        <dbReference type="EMBL" id="KAJ8348073.1"/>
    </source>
</evidence>
<proteinExistence type="predicted"/>
<dbReference type="Proteomes" id="UP001152622">
    <property type="component" value="Chromosome 10"/>
</dbReference>
<feature type="region of interest" description="Disordered" evidence="1">
    <location>
        <begin position="317"/>
        <end position="336"/>
    </location>
</feature>
<feature type="region of interest" description="Disordered" evidence="1">
    <location>
        <begin position="1"/>
        <end position="44"/>
    </location>
</feature>
<dbReference type="AlphaFoldDB" id="A0A9Q1IN32"/>
<protein>
    <submittedName>
        <fullName evidence="2">Uncharacterized protein</fullName>
    </submittedName>
</protein>
<name>A0A9Q1IN32_SYNKA</name>
<sequence>MLPGLGGQLNAPCLSRAPSRPLSGLTRKVPPPRPPPLDGARQVSIETEKVSGLVSKKRRAAAAPSCFETAQSSVPAALVMGLGGTPEPEQWLLPLGLSFLGTRQDTGEFPSSSEETQALNEACVCGCVSGLFPSPWPPGAEPAAQRGYYGPSSEDTARDIRHAAEPRCAPSPFYLRAEKRREPRSSGPRSNREHPPPPGQEPRVFKPRTGACPTFRVRPASIRALGPRGPRCGVPVPVGARARDAGRKHGPALNQMANRLGRKRENTLSARYLYPLFILAVIIRHMSVSGRINTAPALLLSVPRPEVMRTRGGSMFCSTAGRGNAPPARLPSDGESRTQTLCLPLCLQ</sequence>
<organism evidence="2 3">
    <name type="scientific">Synaphobranchus kaupii</name>
    <name type="common">Kaup's arrowtooth eel</name>
    <dbReference type="NCBI Taxonomy" id="118154"/>
    <lineage>
        <taxon>Eukaryota</taxon>
        <taxon>Metazoa</taxon>
        <taxon>Chordata</taxon>
        <taxon>Craniata</taxon>
        <taxon>Vertebrata</taxon>
        <taxon>Euteleostomi</taxon>
        <taxon>Actinopterygii</taxon>
        <taxon>Neopterygii</taxon>
        <taxon>Teleostei</taxon>
        <taxon>Anguilliformes</taxon>
        <taxon>Synaphobranchidae</taxon>
        <taxon>Synaphobranchus</taxon>
    </lineage>
</organism>
<feature type="compositionally biased region" description="Basic and acidic residues" evidence="1">
    <location>
        <begin position="176"/>
        <end position="195"/>
    </location>
</feature>
<gene>
    <name evidence="2" type="ORF">SKAU_G00266620</name>
</gene>
<feature type="region of interest" description="Disordered" evidence="1">
    <location>
        <begin position="171"/>
        <end position="210"/>
    </location>
</feature>
<dbReference type="EMBL" id="JAINUF010000010">
    <property type="protein sequence ID" value="KAJ8348073.1"/>
    <property type="molecule type" value="Genomic_DNA"/>
</dbReference>
<accession>A0A9Q1IN32</accession>
<evidence type="ECO:0000256" key="1">
    <source>
        <dbReference type="SAM" id="MobiDB-lite"/>
    </source>
</evidence>
<keyword evidence="3" id="KW-1185">Reference proteome</keyword>
<reference evidence="2" key="1">
    <citation type="journal article" date="2023" name="Science">
        <title>Genome structures resolve the early diversification of teleost fishes.</title>
        <authorList>
            <person name="Parey E."/>
            <person name="Louis A."/>
            <person name="Montfort J."/>
            <person name="Bouchez O."/>
            <person name="Roques C."/>
            <person name="Iampietro C."/>
            <person name="Lluch J."/>
            <person name="Castinel A."/>
            <person name="Donnadieu C."/>
            <person name="Desvignes T."/>
            <person name="Floi Bucao C."/>
            <person name="Jouanno E."/>
            <person name="Wen M."/>
            <person name="Mejri S."/>
            <person name="Dirks R."/>
            <person name="Jansen H."/>
            <person name="Henkel C."/>
            <person name="Chen W.J."/>
            <person name="Zahm M."/>
            <person name="Cabau C."/>
            <person name="Klopp C."/>
            <person name="Thompson A.W."/>
            <person name="Robinson-Rechavi M."/>
            <person name="Braasch I."/>
            <person name="Lecointre G."/>
            <person name="Bobe J."/>
            <person name="Postlethwait J.H."/>
            <person name="Berthelot C."/>
            <person name="Roest Crollius H."/>
            <person name="Guiguen Y."/>
        </authorList>
    </citation>
    <scope>NUCLEOTIDE SEQUENCE</scope>
    <source>
        <strain evidence="2">WJC10195</strain>
    </source>
</reference>